<dbReference type="CDD" id="cd09141">
    <property type="entry name" value="PLDc_vPLD1_2_yPLD_like_2"/>
    <property type="match status" value="1"/>
</dbReference>
<dbReference type="SUPFAM" id="SSF56024">
    <property type="entry name" value="Phospholipase D/nuclease"/>
    <property type="match status" value="2"/>
</dbReference>
<evidence type="ECO:0000256" key="3">
    <source>
        <dbReference type="ARBA" id="ARBA00022963"/>
    </source>
</evidence>
<feature type="domain" description="PLD phosphodiesterase" evidence="7">
    <location>
        <begin position="833"/>
        <end position="860"/>
    </location>
</feature>
<dbReference type="PIRSF" id="PIRSF009376">
    <property type="entry name" value="Phospholipase_D_euk"/>
    <property type="match status" value="1"/>
</dbReference>
<evidence type="ECO:0000259" key="7">
    <source>
        <dbReference type="PROSITE" id="PS50035"/>
    </source>
</evidence>
<feature type="domain" description="PLD phosphodiesterase" evidence="7">
    <location>
        <begin position="340"/>
        <end position="367"/>
    </location>
</feature>
<sequence>MADDDLAYGDYHGHGGEEETDRGFLGDAFKRFTGRARPQEQGQQSPHLYNQPPQPASNQFSHPQSQQPPTPSSGTANMSLFDKMHSAVHSLGSELKSKLNIADIHSHTHQAANECHEGAHEEYTEHRYLSFSPPREGNDAKWYVDACGYMWAVSKALEEAKDTVWILDWWLSPELYLRRPPAKNEKYRIDNMLKAAAERGVKVNIIVYKEVTQALTRKYLDPHLPNYLKSLLPSSTDRYTRYLTDFGLYAIIESLKIWEREEPLIKPPISVSSSHTKHALEDCHRNICVFRHPDHLPDKQTIASDFLAGLQNIKLSAANAVKLPGNALSALYGTTEDTVLYWAHHEKLCLVDGHTAFMGGLDLCYGRWDTNQHSIADAHPGDVNRIVFAGQDYNNSRIMDFQDVTHWQNNKLERTENSRMGWSDISICLKGPVVQDLHEHFVQRWNFIYDEKYQVRKDDRYCKLVSLGANSGVNEDRGLFDPDNLLGEEGGLRQKFWKKGREHMHYGGGQQQPQSTGHDPLYSDKVSIQLNRSCAKWSNNCKIEHSIANAYIDVIKNSQHFVYIENQFFITATVDAQRPITNKIGAAIVERIIRAARNGEKYKMVVLMPAVPAFAGDLKGDDALGTRAIMEFQYNSINRGGHSIYETIAREGINPMDYIRFYNLRNYDRINSSGAMKQVEQSSGVRYEDARKQYDAQTGGGFAQPVAIDATSSRAIDPHAGQYQPYRPPGTSQAPAELSTDGAGQSYYPPPPAGGPPQQAMYAQPMEGYGQQPQYAGVDPLGKYQEAAQGMSGPLSSGKWDSVASCYMLHGEDIRNVPWEAGNIPEIDAFVTEELYIHSKLLIADDRVVICGSANLNDRSQLGDHDSEIAVVIEDHNVIDSTMNNAPWRVNKFAASLRRQIFRKHLGLLKPQDYETEEPNYLPVGVPNEYDWGSEEDRVVIDPLSDDLLNLWNTRAHTNTEVFGKVFHPVPHDAVKNWKQYDEWYEQYFKAANPKDKDDKPGKYKVGHVVSELFPGGVQEVKEELAKVKGTLVEMPLLFLKEEDIAKEGLGLNAFVEDLYT</sequence>
<keyword evidence="2 5" id="KW-0378">Hydrolase</keyword>
<evidence type="ECO:0000313" key="8">
    <source>
        <dbReference type="EMBL" id="TID18464.1"/>
    </source>
</evidence>
<reference evidence="8 9" key="1">
    <citation type="submission" date="2019-04" db="EMBL/GenBank/DDBJ databases">
        <title>High contiguity whole genome sequence and gene annotation resource for two Venturia nashicola isolates.</title>
        <authorList>
            <person name="Prokchorchik M."/>
            <person name="Won K."/>
            <person name="Lee Y."/>
            <person name="Choi E.D."/>
            <person name="Segonzac C."/>
            <person name="Sohn K.H."/>
        </authorList>
    </citation>
    <scope>NUCLEOTIDE SEQUENCE [LARGE SCALE GENOMIC DNA]</scope>
    <source>
        <strain evidence="8 9">PRI2</strain>
    </source>
</reference>
<comment type="similarity">
    <text evidence="5">Belongs to the phospholipase D family.</text>
</comment>
<protein>
    <recommendedName>
        <fullName evidence="5">Phospholipase</fullName>
        <ecNumber evidence="5">3.1.4.4</ecNumber>
    </recommendedName>
</protein>
<evidence type="ECO:0000313" key="9">
    <source>
        <dbReference type="Proteomes" id="UP000298493"/>
    </source>
</evidence>
<dbReference type="STRING" id="86259.A0A4Z1P8K6"/>
<dbReference type="Proteomes" id="UP000298493">
    <property type="component" value="Unassembled WGS sequence"/>
</dbReference>
<comment type="catalytic activity">
    <reaction evidence="5">
        <text>a 1,2-diacyl-sn-glycero-3-phosphocholine + H2O = a 1,2-diacyl-sn-glycero-3-phosphate + choline + H(+)</text>
        <dbReference type="Rhea" id="RHEA:14445"/>
        <dbReference type="ChEBI" id="CHEBI:15354"/>
        <dbReference type="ChEBI" id="CHEBI:15377"/>
        <dbReference type="ChEBI" id="CHEBI:15378"/>
        <dbReference type="ChEBI" id="CHEBI:57643"/>
        <dbReference type="ChEBI" id="CHEBI:58608"/>
        <dbReference type="EC" id="3.1.4.4"/>
    </reaction>
</comment>
<dbReference type="PROSITE" id="PS50035">
    <property type="entry name" value="PLD"/>
    <property type="match status" value="2"/>
</dbReference>
<dbReference type="InterPro" id="IPR015679">
    <property type="entry name" value="PLipase_D_fam"/>
</dbReference>
<keyword evidence="1" id="KW-0677">Repeat</keyword>
<dbReference type="SMART" id="SM00155">
    <property type="entry name" value="PLDc"/>
    <property type="match status" value="2"/>
</dbReference>
<dbReference type="GO" id="GO:0035556">
    <property type="term" value="P:intracellular signal transduction"/>
    <property type="evidence" value="ECO:0007669"/>
    <property type="project" value="InterPro"/>
</dbReference>
<evidence type="ECO:0000256" key="5">
    <source>
        <dbReference type="PIRNR" id="PIRNR009376"/>
    </source>
</evidence>
<dbReference type="GO" id="GO:0006654">
    <property type="term" value="P:phosphatidic acid biosynthetic process"/>
    <property type="evidence" value="ECO:0007669"/>
    <property type="project" value="InterPro"/>
</dbReference>
<keyword evidence="3 5" id="KW-0442">Lipid degradation</keyword>
<evidence type="ECO:0000256" key="1">
    <source>
        <dbReference type="ARBA" id="ARBA00022737"/>
    </source>
</evidence>
<name>A0A4Z1P8K6_9PEZI</name>
<dbReference type="GO" id="GO:0009395">
    <property type="term" value="P:phospholipid catabolic process"/>
    <property type="evidence" value="ECO:0007669"/>
    <property type="project" value="TreeGrafter"/>
</dbReference>
<dbReference type="EMBL" id="SNSC02000014">
    <property type="protein sequence ID" value="TID18464.1"/>
    <property type="molecule type" value="Genomic_DNA"/>
</dbReference>
<feature type="region of interest" description="Disordered" evidence="6">
    <location>
        <begin position="714"/>
        <end position="763"/>
    </location>
</feature>
<evidence type="ECO:0000256" key="6">
    <source>
        <dbReference type="SAM" id="MobiDB-lite"/>
    </source>
</evidence>
<dbReference type="PANTHER" id="PTHR18896:SF186">
    <property type="entry name" value="PHOSPHOLIPASE D"/>
    <property type="match status" value="1"/>
</dbReference>
<dbReference type="EC" id="3.1.4.4" evidence="5"/>
<feature type="region of interest" description="Disordered" evidence="6">
    <location>
        <begin position="1"/>
        <end position="78"/>
    </location>
</feature>
<dbReference type="InterPro" id="IPR016555">
    <property type="entry name" value="PLipase_D_euk"/>
</dbReference>
<dbReference type="GO" id="GO:0004630">
    <property type="term" value="F:phospholipase D activity"/>
    <property type="evidence" value="ECO:0007669"/>
    <property type="project" value="UniProtKB-UniRule"/>
</dbReference>
<feature type="compositionally biased region" description="Basic and acidic residues" evidence="6">
    <location>
        <begin position="11"/>
        <end position="30"/>
    </location>
</feature>
<gene>
    <name evidence="8" type="ORF">E6O75_ATG06540</name>
</gene>
<proteinExistence type="inferred from homology"/>
<dbReference type="AlphaFoldDB" id="A0A4Z1P8K6"/>
<keyword evidence="4" id="KW-0443">Lipid metabolism</keyword>
<dbReference type="PANTHER" id="PTHR18896">
    <property type="entry name" value="PHOSPHOLIPASE D"/>
    <property type="match status" value="1"/>
</dbReference>
<evidence type="ECO:0000256" key="4">
    <source>
        <dbReference type="ARBA" id="ARBA00023098"/>
    </source>
</evidence>
<dbReference type="Gene3D" id="3.30.870.10">
    <property type="entry name" value="Endonuclease Chain A"/>
    <property type="match status" value="3"/>
</dbReference>
<comment type="caution">
    <text evidence="8">The sequence shown here is derived from an EMBL/GenBank/DDBJ whole genome shotgun (WGS) entry which is preliminary data.</text>
</comment>
<keyword evidence="9" id="KW-1185">Reference proteome</keyword>
<accession>A0A4Z1P8K6</accession>
<evidence type="ECO:0000256" key="2">
    <source>
        <dbReference type="ARBA" id="ARBA00022801"/>
    </source>
</evidence>
<dbReference type="Pfam" id="PF13091">
    <property type="entry name" value="PLDc_2"/>
    <property type="match status" value="1"/>
</dbReference>
<organism evidence="8 9">
    <name type="scientific">Venturia nashicola</name>
    <dbReference type="NCBI Taxonomy" id="86259"/>
    <lineage>
        <taxon>Eukaryota</taxon>
        <taxon>Fungi</taxon>
        <taxon>Dikarya</taxon>
        <taxon>Ascomycota</taxon>
        <taxon>Pezizomycotina</taxon>
        <taxon>Dothideomycetes</taxon>
        <taxon>Pleosporomycetidae</taxon>
        <taxon>Venturiales</taxon>
        <taxon>Venturiaceae</taxon>
        <taxon>Venturia</taxon>
    </lineage>
</organism>
<dbReference type="InterPro" id="IPR001736">
    <property type="entry name" value="PLipase_D/transphosphatidylase"/>
</dbReference>
<dbReference type="InterPro" id="IPR025202">
    <property type="entry name" value="PLD-like_dom"/>
</dbReference>